<dbReference type="SMART" id="SM00586">
    <property type="entry name" value="ZnF_DBF"/>
    <property type="match status" value="1"/>
</dbReference>
<keyword evidence="3" id="KW-0862">Zinc</keyword>
<dbReference type="GO" id="GO:1901987">
    <property type="term" value="P:regulation of cell cycle phase transition"/>
    <property type="evidence" value="ECO:0007669"/>
    <property type="project" value="TreeGrafter"/>
</dbReference>
<reference evidence="7" key="1">
    <citation type="submission" date="2022-11" db="UniProtKB">
        <authorList>
            <consortium name="WormBaseParasite"/>
        </authorList>
    </citation>
    <scope>IDENTIFICATION</scope>
</reference>
<dbReference type="GO" id="GO:0010571">
    <property type="term" value="P:positive regulation of nuclear cell cycle DNA replication"/>
    <property type="evidence" value="ECO:0007669"/>
    <property type="project" value="TreeGrafter"/>
</dbReference>
<dbReference type="Gene3D" id="6.10.250.3410">
    <property type="entry name" value="DBF zinc finger"/>
    <property type="match status" value="1"/>
</dbReference>
<keyword evidence="6" id="KW-1185">Reference proteome</keyword>
<name>A0A915I6R8_ROMCU</name>
<evidence type="ECO:0000313" key="7">
    <source>
        <dbReference type="WBParaSite" id="nRc.2.0.1.t09561-RA"/>
    </source>
</evidence>
<accession>A0A915I6R8</accession>
<dbReference type="InterPro" id="IPR006572">
    <property type="entry name" value="Znf_DBF"/>
</dbReference>
<keyword evidence="1" id="KW-0479">Metal-binding</keyword>
<evidence type="ECO:0000313" key="6">
    <source>
        <dbReference type="Proteomes" id="UP000887565"/>
    </source>
</evidence>
<dbReference type="PANTHER" id="PTHR15375">
    <property type="entry name" value="ACTIVATOR OF S-PHASE KINASE-RELATED"/>
    <property type="match status" value="1"/>
</dbReference>
<dbReference type="AlphaFoldDB" id="A0A915I6R8"/>
<dbReference type="Proteomes" id="UP000887565">
    <property type="component" value="Unplaced"/>
</dbReference>
<dbReference type="GO" id="GO:0043539">
    <property type="term" value="F:protein serine/threonine kinase activator activity"/>
    <property type="evidence" value="ECO:0007669"/>
    <property type="project" value="TreeGrafter"/>
</dbReference>
<protein>
    <submittedName>
        <fullName evidence="7">DBF4-type domain-containing protein</fullName>
    </submittedName>
</protein>
<evidence type="ECO:0000259" key="5">
    <source>
        <dbReference type="PROSITE" id="PS51265"/>
    </source>
</evidence>
<sequence length="297" mass="33616">MEDSAVVETTSVVAVMEKVYAVVTDDPSFVKYVLEKRQTSTSNSNSNNFGGSSFFAQRSSGAADSSSNLQLLTSKERLNRYFQKMPSVLRQAYDLQLKIVTSNQFRAQLTEIENNLKSHCKFKSPQISSLSFKKDVKNSAPVRLQAPFLKFEDKMQIFSPVFKEFVKEPWPRIVIRPNGRGCPFERKFNNEEEEKAPKKEIDLKPRLTARKNNQNGFCELCQSWAENLEMHVKGPSHRKNACSDSKYAAFDALVSQGPTLSDFLSNIRNCNNQNSQKLTEVQAGTSLVQNDDLNCKT</sequence>
<evidence type="ECO:0000256" key="1">
    <source>
        <dbReference type="ARBA" id="ARBA00022723"/>
    </source>
</evidence>
<dbReference type="PROSITE" id="PS51265">
    <property type="entry name" value="ZF_DBF4"/>
    <property type="match status" value="1"/>
</dbReference>
<evidence type="ECO:0000256" key="2">
    <source>
        <dbReference type="ARBA" id="ARBA00022771"/>
    </source>
</evidence>
<dbReference type="Pfam" id="PF07535">
    <property type="entry name" value="zf-DBF"/>
    <property type="match status" value="1"/>
</dbReference>
<dbReference type="WBParaSite" id="nRc.2.0.1.t09561-RA">
    <property type="protein sequence ID" value="nRc.2.0.1.t09561-RA"/>
    <property type="gene ID" value="nRc.2.0.1.g09561"/>
</dbReference>
<dbReference type="GO" id="GO:0031431">
    <property type="term" value="C:Dbf4-dependent protein kinase complex"/>
    <property type="evidence" value="ECO:0007669"/>
    <property type="project" value="TreeGrafter"/>
</dbReference>
<evidence type="ECO:0000256" key="3">
    <source>
        <dbReference type="ARBA" id="ARBA00022833"/>
    </source>
</evidence>
<evidence type="ECO:0000256" key="4">
    <source>
        <dbReference type="PROSITE-ProRule" id="PRU00600"/>
    </source>
</evidence>
<dbReference type="GO" id="GO:0003676">
    <property type="term" value="F:nucleic acid binding"/>
    <property type="evidence" value="ECO:0007669"/>
    <property type="project" value="InterPro"/>
</dbReference>
<dbReference type="PANTHER" id="PTHR15375:SF26">
    <property type="entry name" value="PROTEIN CHIFFON"/>
    <property type="match status" value="1"/>
</dbReference>
<feature type="domain" description="DBF4-type" evidence="5">
    <location>
        <begin position="211"/>
        <end position="260"/>
    </location>
</feature>
<organism evidence="6 7">
    <name type="scientific">Romanomermis culicivorax</name>
    <name type="common">Nematode worm</name>
    <dbReference type="NCBI Taxonomy" id="13658"/>
    <lineage>
        <taxon>Eukaryota</taxon>
        <taxon>Metazoa</taxon>
        <taxon>Ecdysozoa</taxon>
        <taxon>Nematoda</taxon>
        <taxon>Enoplea</taxon>
        <taxon>Dorylaimia</taxon>
        <taxon>Mermithida</taxon>
        <taxon>Mermithoidea</taxon>
        <taxon>Mermithidae</taxon>
        <taxon>Romanomermis</taxon>
    </lineage>
</organism>
<proteinExistence type="predicted"/>
<keyword evidence="2 4" id="KW-0863">Zinc-finger</keyword>
<dbReference type="InterPro" id="IPR051590">
    <property type="entry name" value="Replication_Regulatory_Kinase"/>
</dbReference>
<dbReference type="GO" id="GO:0008270">
    <property type="term" value="F:zinc ion binding"/>
    <property type="evidence" value="ECO:0007669"/>
    <property type="project" value="UniProtKB-KW"/>
</dbReference>
<dbReference type="InterPro" id="IPR038545">
    <property type="entry name" value="Znf_DBF_sf"/>
</dbReference>